<accession>A0A7N2LIY3</accession>
<feature type="compositionally biased region" description="Basic and acidic residues" evidence="1">
    <location>
        <begin position="373"/>
        <end position="385"/>
    </location>
</feature>
<dbReference type="PANTHER" id="PTHR34802:SF1">
    <property type="entry name" value="CHORISMATE SYNTHASE"/>
    <property type="match status" value="1"/>
</dbReference>
<dbReference type="EMBL" id="LRBV02000004">
    <property type="status" value="NOT_ANNOTATED_CDS"/>
    <property type="molecule type" value="Genomic_DNA"/>
</dbReference>
<evidence type="ECO:0000313" key="3">
    <source>
        <dbReference type="Proteomes" id="UP000594261"/>
    </source>
</evidence>
<feature type="compositionally biased region" description="Basic and acidic residues" evidence="1">
    <location>
        <begin position="232"/>
        <end position="271"/>
    </location>
</feature>
<protein>
    <recommendedName>
        <fullName evidence="4">Chorismate synthase</fullName>
    </recommendedName>
</protein>
<evidence type="ECO:0008006" key="4">
    <source>
        <dbReference type="Google" id="ProtNLM"/>
    </source>
</evidence>
<dbReference type="AlphaFoldDB" id="A0A7N2LIY3"/>
<evidence type="ECO:0000256" key="1">
    <source>
        <dbReference type="SAM" id="MobiDB-lite"/>
    </source>
</evidence>
<dbReference type="Proteomes" id="UP000594261">
    <property type="component" value="Chromosome 4"/>
</dbReference>
<dbReference type="FunCoup" id="A0A7N2LIY3">
    <property type="interactions" value="2672"/>
</dbReference>
<dbReference type="OMA" id="HADIEPA"/>
<feature type="region of interest" description="Disordered" evidence="1">
    <location>
        <begin position="137"/>
        <end position="275"/>
    </location>
</feature>
<feature type="region of interest" description="Disordered" evidence="1">
    <location>
        <begin position="55"/>
        <end position="125"/>
    </location>
</feature>
<dbReference type="InParanoid" id="A0A7N2LIY3"/>
<feature type="region of interest" description="Disordered" evidence="1">
    <location>
        <begin position="295"/>
        <end position="331"/>
    </location>
</feature>
<feature type="compositionally biased region" description="Basic and acidic residues" evidence="1">
    <location>
        <begin position="100"/>
        <end position="115"/>
    </location>
</feature>
<name>A0A7N2LIY3_QUELO</name>
<keyword evidence="3" id="KW-1185">Reference proteome</keyword>
<evidence type="ECO:0000313" key="2">
    <source>
        <dbReference type="EnsemblPlants" id="QL04p055101:mrna"/>
    </source>
</evidence>
<reference evidence="2" key="2">
    <citation type="submission" date="2021-01" db="UniProtKB">
        <authorList>
            <consortium name="EnsemblPlants"/>
        </authorList>
    </citation>
    <scope>IDENTIFICATION</scope>
</reference>
<dbReference type="PANTHER" id="PTHR34802">
    <property type="entry name" value="CHORISMATE SYNTHASE"/>
    <property type="match status" value="1"/>
</dbReference>
<dbReference type="Gramene" id="QL04p055101:mrna">
    <property type="protein sequence ID" value="QL04p055101:mrna"/>
    <property type="gene ID" value="QL04p055101"/>
</dbReference>
<organism evidence="2 3">
    <name type="scientific">Quercus lobata</name>
    <name type="common">Valley oak</name>
    <dbReference type="NCBI Taxonomy" id="97700"/>
    <lineage>
        <taxon>Eukaryota</taxon>
        <taxon>Viridiplantae</taxon>
        <taxon>Streptophyta</taxon>
        <taxon>Embryophyta</taxon>
        <taxon>Tracheophyta</taxon>
        <taxon>Spermatophyta</taxon>
        <taxon>Magnoliopsida</taxon>
        <taxon>eudicotyledons</taxon>
        <taxon>Gunneridae</taxon>
        <taxon>Pentapetalae</taxon>
        <taxon>rosids</taxon>
        <taxon>fabids</taxon>
        <taxon>Fagales</taxon>
        <taxon>Fagaceae</taxon>
        <taxon>Quercus</taxon>
    </lineage>
</organism>
<proteinExistence type="predicted"/>
<reference evidence="2 3" key="1">
    <citation type="journal article" date="2016" name="G3 (Bethesda)">
        <title>First Draft Assembly and Annotation of the Genome of a California Endemic Oak Quercus lobata Nee (Fagaceae).</title>
        <authorList>
            <person name="Sork V.L."/>
            <person name="Fitz-Gibbon S.T."/>
            <person name="Puiu D."/>
            <person name="Crepeau M."/>
            <person name="Gugger P.F."/>
            <person name="Sherman R."/>
            <person name="Stevens K."/>
            <person name="Langley C.H."/>
            <person name="Pellegrini M."/>
            <person name="Salzberg S.L."/>
        </authorList>
    </citation>
    <scope>NUCLEOTIDE SEQUENCE [LARGE SCALE GENOMIC DNA]</scope>
    <source>
        <strain evidence="2 3">cv. SW786</strain>
    </source>
</reference>
<feature type="compositionally biased region" description="Polar residues" evidence="1">
    <location>
        <begin position="217"/>
        <end position="228"/>
    </location>
</feature>
<feature type="region of interest" description="Disordered" evidence="1">
    <location>
        <begin position="1"/>
        <end position="22"/>
    </location>
</feature>
<feature type="region of interest" description="Disordered" evidence="1">
    <location>
        <begin position="359"/>
        <end position="386"/>
    </location>
</feature>
<feature type="compositionally biased region" description="Polar residues" evidence="1">
    <location>
        <begin position="295"/>
        <end position="312"/>
    </location>
</feature>
<dbReference type="EnsemblPlants" id="QL04p055101:mrna">
    <property type="protein sequence ID" value="QL04p055101:mrna"/>
    <property type="gene ID" value="QL04p055101"/>
</dbReference>
<sequence>MSLEIEEQSSMDQPVEMNHESQKKMKTYTREFLISLSELDVCKKLPSAFDQSILSEFEDSSQDRQRISGNLSANSFRRNEYGSSPPTRGDLNSYSRGVHGRWESRSSTRSDKDSDSQSDWDPSVLDWEAEEVTQILGDHYSKSGRRYGNQSRRSWQVPEHDGLLGSGSFPRPSGYAAGVSAPKLRANDQYQLSKTNEPYHPPRPYKAAPHSRREGNDSFNDETFGSSEDTSEDRAEEERKRRASFELMRKEQQKAFQEKQKLNPEKRKDGFDISTLMEDSKDEKILLNRSNESGDSVILKNSNNDSEKSSLPPQTPAARPLVPPGFTSTNVERNLGPKSVIHPHTVEVVNPELGNSLAHAKGNHVLNGTSDNQVEKQSSEQKGLTEHQLGSTNMSINNMSEKNLNAISSKTTDMDGQLYKNSYHSEAVEASESEVIDLNAEKVTGNKIVGESNQNHSTSILDKIFGAAITGGGPSSFIEHHDSKVDETLIPPATQSSKFARWFLEEEKKPVDDLSSRRNDLLSLIVSGEKGGLQVSDVKNTDHVLPNIPFQSSEPADRHATPNVTSAIVENSELYKNKPQAVPVVITCEDLEQSMLSEISENVATLQPPIQVVSIPDKKIEPPKATIDDSASQHLLSLLQKGTSLKDIEPSQNLEIQSSEKLHNNEGASLASFDSAVHDSKELNTKNASNSGQALTLETLFGTAFMKELQSVGAPVSVQRGSVGNARVDNLEPHEFPFPGMDDGHMPTNEIGSNTISYESSVLTSQQRVQTKPVMIEEQWLGFDDPQTELDSSQLRTGLKSKLGGFDGPVDLRLPEEDSLIMVNDPLSLQKYATAGNIAKTEVSPSPNTQVGIAEKLAFNSIFKDERSFMGGQEGQPFLRGPYDLREPDIPYQGLSVQPSSPRLHPPHSNHLGPLFHQLDSHPSNINAQMKFMAPEGIIHHDPPPNRQFPANMLRPPFHHPSTGLSGLDPPSHHPMLQQMHMSGNFPPPHLLQGFPRSSPMPAPPNRGAPLPPHVNNQMNNFMPEMNPLQGFPFSHRQPNFAGLGMPPPAPDAGGGSNHPEAIQRLFEMGLRSNSKQIQPFATGGPGQGMYGNELDMGFGYR</sequence>
<feature type="compositionally biased region" description="Polar residues" evidence="1">
    <location>
        <begin position="67"/>
        <end position="95"/>
    </location>
</feature>